<proteinExistence type="predicted"/>
<evidence type="ECO:0000313" key="1">
    <source>
        <dbReference type="EMBL" id="CAG8553824.1"/>
    </source>
</evidence>
<evidence type="ECO:0000313" key="2">
    <source>
        <dbReference type="Proteomes" id="UP000789396"/>
    </source>
</evidence>
<dbReference type="EMBL" id="CAJVPZ010004943">
    <property type="protein sequence ID" value="CAG8553824.1"/>
    <property type="molecule type" value="Genomic_DNA"/>
</dbReference>
<name>A0A9N9FS65_9GLOM</name>
<dbReference type="Proteomes" id="UP000789396">
    <property type="component" value="Unassembled WGS sequence"/>
</dbReference>
<keyword evidence="2" id="KW-1185">Reference proteome</keyword>
<accession>A0A9N9FS65</accession>
<reference evidence="1" key="1">
    <citation type="submission" date="2021-06" db="EMBL/GenBank/DDBJ databases">
        <authorList>
            <person name="Kallberg Y."/>
            <person name="Tangrot J."/>
            <person name="Rosling A."/>
        </authorList>
    </citation>
    <scope>NUCLEOTIDE SEQUENCE</scope>
    <source>
        <strain evidence="1">IN212</strain>
    </source>
</reference>
<dbReference type="AlphaFoldDB" id="A0A9N9FS65"/>
<protein>
    <submittedName>
        <fullName evidence="1">13945_t:CDS:1</fullName>
    </submittedName>
</protein>
<comment type="caution">
    <text evidence="1">The sequence shown here is derived from an EMBL/GenBank/DDBJ whole genome shotgun (WGS) entry which is preliminary data.</text>
</comment>
<sequence>MLEQKHKEAKEKKEILKKRNTERDIEGLIEKEILDKQTKKSRLRILALTLIEEENSIKIQIKNLRRKILR</sequence>
<gene>
    <name evidence="1" type="ORF">RFULGI_LOCUS4762</name>
</gene>
<organism evidence="1 2">
    <name type="scientific">Racocetra fulgida</name>
    <dbReference type="NCBI Taxonomy" id="60492"/>
    <lineage>
        <taxon>Eukaryota</taxon>
        <taxon>Fungi</taxon>
        <taxon>Fungi incertae sedis</taxon>
        <taxon>Mucoromycota</taxon>
        <taxon>Glomeromycotina</taxon>
        <taxon>Glomeromycetes</taxon>
        <taxon>Diversisporales</taxon>
        <taxon>Gigasporaceae</taxon>
        <taxon>Racocetra</taxon>
    </lineage>
</organism>